<dbReference type="InterPro" id="IPR003593">
    <property type="entry name" value="AAA+_ATPase"/>
</dbReference>
<dbReference type="InterPro" id="IPR017871">
    <property type="entry name" value="ABC_transporter-like_CS"/>
</dbReference>
<evidence type="ECO:0000256" key="3">
    <source>
        <dbReference type="ARBA" id="ARBA00022840"/>
    </source>
</evidence>
<evidence type="ECO:0000256" key="4">
    <source>
        <dbReference type="ARBA" id="ARBA00022967"/>
    </source>
</evidence>
<dbReference type="PROSITE" id="PS50893">
    <property type="entry name" value="ABC_TRANSPORTER_2"/>
    <property type="match status" value="1"/>
</dbReference>
<dbReference type="InterPro" id="IPR003439">
    <property type="entry name" value="ABC_transporter-like_ATP-bd"/>
</dbReference>
<feature type="domain" description="ABC transporter" evidence="5">
    <location>
        <begin position="2"/>
        <end position="239"/>
    </location>
</feature>
<dbReference type="EMBL" id="JAZHPZ010000006">
    <property type="protein sequence ID" value="MEF2967018.1"/>
    <property type="molecule type" value="Genomic_DNA"/>
</dbReference>
<evidence type="ECO:0000256" key="1">
    <source>
        <dbReference type="ARBA" id="ARBA00022448"/>
    </source>
</evidence>
<keyword evidence="7" id="KW-1185">Reference proteome</keyword>
<reference evidence="6 7" key="1">
    <citation type="submission" date="2024-02" db="EMBL/GenBank/DDBJ databases">
        <title>A nitrogen-fixing paenibacillus bacterium.</title>
        <authorList>
            <person name="Zhang W.L."/>
            <person name="Chen S.F."/>
        </authorList>
    </citation>
    <scope>NUCLEOTIDE SEQUENCE [LARGE SCALE GENOMIC DNA]</scope>
    <source>
        <strain evidence="6 7">M1</strain>
    </source>
</reference>
<evidence type="ECO:0000256" key="2">
    <source>
        <dbReference type="ARBA" id="ARBA00022741"/>
    </source>
</evidence>
<dbReference type="PANTHER" id="PTHR42794">
    <property type="entry name" value="HEMIN IMPORT ATP-BINDING PROTEIN HMUV"/>
    <property type="match status" value="1"/>
</dbReference>
<dbReference type="CDD" id="cd03214">
    <property type="entry name" value="ABC_Iron-Siderophores_B12_Hemin"/>
    <property type="match status" value="1"/>
</dbReference>
<name>A0ABU7VUG4_9BACL</name>
<dbReference type="Gene3D" id="3.40.50.300">
    <property type="entry name" value="P-loop containing nucleotide triphosphate hydrolases"/>
    <property type="match status" value="1"/>
</dbReference>
<dbReference type="SMART" id="SM00382">
    <property type="entry name" value="AAA"/>
    <property type="match status" value="1"/>
</dbReference>
<evidence type="ECO:0000313" key="6">
    <source>
        <dbReference type="EMBL" id="MEF2967018.1"/>
    </source>
</evidence>
<organism evidence="6 7">
    <name type="scientific">Paenibacillus haidiansis</name>
    <dbReference type="NCBI Taxonomy" id="1574488"/>
    <lineage>
        <taxon>Bacteria</taxon>
        <taxon>Bacillati</taxon>
        <taxon>Bacillota</taxon>
        <taxon>Bacilli</taxon>
        <taxon>Bacillales</taxon>
        <taxon>Paenibacillaceae</taxon>
        <taxon>Paenibacillus</taxon>
    </lineage>
</organism>
<proteinExistence type="predicted"/>
<gene>
    <name evidence="6" type="ORF">V3851_14345</name>
</gene>
<dbReference type="SUPFAM" id="SSF52540">
    <property type="entry name" value="P-loop containing nucleoside triphosphate hydrolases"/>
    <property type="match status" value="1"/>
</dbReference>
<keyword evidence="2" id="KW-0547">Nucleotide-binding</keyword>
<dbReference type="PANTHER" id="PTHR42794:SF1">
    <property type="entry name" value="HEMIN IMPORT ATP-BINDING PROTEIN HMUV"/>
    <property type="match status" value="1"/>
</dbReference>
<dbReference type="PROSITE" id="PS00211">
    <property type="entry name" value="ABC_TRANSPORTER_1"/>
    <property type="match status" value="1"/>
</dbReference>
<dbReference type="InterPro" id="IPR027417">
    <property type="entry name" value="P-loop_NTPase"/>
</dbReference>
<dbReference type="Proteomes" id="UP001306950">
    <property type="component" value="Unassembled WGS sequence"/>
</dbReference>
<protein>
    <submittedName>
        <fullName evidence="6">ABC transporter ATP-binding protein</fullName>
    </submittedName>
</protein>
<evidence type="ECO:0000259" key="5">
    <source>
        <dbReference type="PROSITE" id="PS50893"/>
    </source>
</evidence>
<dbReference type="RefSeq" id="WP_331847239.1">
    <property type="nucleotide sequence ID" value="NZ_JAZHPZ010000006.1"/>
</dbReference>
<keyword evidence="1" id="KW-0813">Transport</keyword>
<comment type="caution">
    <text evidence="6">The sequence shown here is derived from an EMBL/GenBank/DDBJ whole genome shotgun (WGS) entry which is preliminary data.</text>
</comment>
<sequence>MIEVKDAAKSYGRLQALRGINWKVEPGEFWGIIGPNGSGKSTLLSLISGIEAPDSGEIALSGRPLVSYGRKELSRKLAVLQQDGLPQVDFTVREIIEMGRFPFQDWLGRETGDSAEKLMQEIMDRLELDGLADRPLASLSGGQRQRAALGKVMAQQPEIVLLDEPTTYLDIRYQMQFMELVAGWQRDEGLTVIAVMHDLNLASLYCDHLLVLHGGEVAGLGTPAEILLPETVEAVFDVKSYSVVHPDTGGPQILLQKTIGTGMDRTLAPNTPGTVLEKISGMVE</sequence>
<keyword evidence="4" id="KW-1278">Translocase</keyword>
<dbReference type="GO" id="GO:0005524">
    <property type="term" value="F:ATP binding"/>
    <property type="evidence" value="ECO:0007669"/>
    <property type="project" value="UniProtKB-KW"/>
</dbReference>
<accession>A0ABU7VUG4</accession>
<dbReference type="Pfam" id="PF00005">
    <property type="entry name" value="ABC_tran"/>
    <property type="match status" value="1"/>
</dbReference>
<keyword evidence="3 6" id="KW-0067">ATP-binding</keyword>
<evidence type="ECO:0000313" key="7">
    <source>
        <dbReference type="Proteomes" id="UP001306950"/>
    </source>
</evidence>